<reference evidence="2" key="1">
    <citation type="submission" date="2016-06" db="EMBL/GenBank/DDBJ databases">
        <title>Draft Genome sequence of the fungus Inonotus baumii.</title>
        <authorList>
            <person name="Zhu H."/>
            <person name="Lin W."/>
        </authorList>
    </citation>
    <scope>NUCLEOTIDE SEQUENCE</scope>
    <source>
        <strain evidence="2">821</strain>
    </source>
</reference>
<feature type="compositionally biased region" description="Basic and acidic residues" evidence="1">
    <location>
        <begin position="181"/>
        <end position="195"/>
    </location>
</feature>
<feature type="region of interest" description="Disordered" evidence="1">
    <location>
        <begin position="73"/>
        <end position="105"/>
    </location>
</feature>
<organism evidence="2 3">
    <name type="scientific">Sanghuangporus baumii</name>
    <name type="common">Phellinus baumii</name>
    <dbReference type="NCBI Taxonomy" id="108892"/>
    <lineage>
        <taxon>Eukaryota</taxon>
        <taxon>Fungi</taxon>
        <taxon>Dikarya</taxon>
        <taxon>Basidiomycota</taxon>
        <taxon>Agaricomycotina</taxon>
        <taxon>Agaricomycetes</taxon>
        <taxon>Hymenochaetales</taxon>
        <taxon>Hymenochaetaceae</taxon>
        <taxon>Sanghuangporus</taxon>
    </lineage>
</organism>
<evidence type="ECO:0000313" key="2">
    <source>
        <dbReference type="EMBL" id="OCB84133.1"/>
    </source>
</evidence>
<sequence>MRCTTCRTYLNGCLREYKANSDESVSYGGGDGGVKEVVVSEDESLRAGVDCLDKSLPRSTRLSSITTTTRRSSLESPWSALAPPSEQNIRRHRMRRSPAATKTHFSDQVRAYPTSFYCRDKQRNSPFKFKPTRDSPYKRPTLIPKSKLQTITEESEELHEPEEPSNVRVMRKSAVITSFHEDFSMNEMSDGRKEESSDDSDYEGWDDETTLVAKFQENAPEISSREKLAELAYHLEGPMQIRADQLKQHLAHTLAPATRKVKEVHRSLEQKADVAFGVGVLSFDDSCKKIEQLSLHDEDEIKDAYMKTQRNVTEYFKQLKEAYQKRNQLWDQLREAVDKSASRTLASLATLPSEVDDAAASIEKKSKDISKSTGKDSKAKLLRDLLAEI</sequence>
<gene>
    <name evidence="2" type="ORF">A7U60_g8807</name>
</gene>
<protein>
    <submittedName>
        <fullName evidence="2">Uncharacterized protein</fullName>
    </submittedName>
</protein>
<feature type="region of interest" description="Disordered" evidence="1">
    <location>
        <begin position="181"/>
        <end position="205"/>
    </location>
</feature>
<accession>A0A9Q5HQH7</accession>
<evidence type="ECO:0000256" key="1">
    <source>
        <dbReference type="SAM" id="MobiDB-lite"/>
    </source>
</evidence>
<comment type="caution">
    <text evidence="2">The sequence shown here is derived from an EMBL/GenBank/DDBJ whole genome shotgun (WGS) entry which is preliminary data.</text>
</comment>
<keyword evidence="3" id="KW-1185">Reference proteome</keyword>
<dbReference type="EMBL" id="LNZH02000216">
    <property type="protein sequence ID" value="OCB84133.1"/>
    <property type="molecule type" value="Genomic_DNA"/>
</dbReference>
<evidence type="ECO:0000313" key="3">
    <source>
        <dbReference type="Proteomes" id="UP000757232"/>
    </source>
</evidence>
<proteinExistence type="predicted"/>
<name>A0A9Q5HQH7_SANBA</name>
<feature type="compositionally biased region" description="Acidic residues" evidence="1">
    <location>
        <begin position="196"/>
        <end position="205"/>
    </location>
</feature>
<dbReference type="Proteomes" id="UP000757232">
    <property type="component" value="Unassembled WGS sequence"/>
</dbReference>
<dbReference type="OrthoDB" id="2678231at2759"/>
<dbReference type="AlphaFoldDB" id="A0A9Q5HQH7"/>